<evidence type="ECO:0000256" key="2">
    <source>
        <dbReference type="SAM" id="MobiDB-lite"/>
    </source>
</evidence>
<keyword evidence="3" id="KW-1185">Reference proteome</keyword>
<dbReference type="Proteomes" id="UP000189704">
    <property type="component" value="Unplaced"/>
</dbReference>
<dbReference type="PANTHER" id="PTHR15304:SF0">
    <property type="entry name" value="MYOD FAMILY INHIBITOR DOMAIN-CONTAINING PROTEIN"/>
    <property type="match status" value="1"/>
</dbReference>
<dbReference type="CTD" id="29969"/>
<protein>
    <submittedName>
        <fullName evidence="4">MyoD family inhibitor domain-containing protein</fullName>
    </submittedName>
</protein>
<feature type="region of interest" description="Disordered" evidence="2">
    <location>
        <begin position="126"/>
        <end position="185"/>
    </location>
</feature>
<name>A0A3Q0DVM3_CARSF</name>
<dbReference type="AlphaFoldDB" id="A0A3Q0DVM3"/>
<comment type="similarity">
    <text evidence="1">Belongs to the MDFI family.</text>
</comment>
<evidence type="ECO:0000313" key="3">
    <source>
        <dbReference type="Proteomes" id="UP000189704"/>
    </source>
</evidence>
<gene>
    <name evidence="4" type="primary">MDFIC</name>
</gene>
<feature type="region of interest" description="Disordered" evidence="2">
    <location>
        <begin position="342"/>
        <end position="363"/>
    </location>
</feature>
<dbReference type="GeneID" id="103257428"/>
<sequence>MGHWAKCLLSLGKYGLNDYHQKLARLSFFRIIEIKFEFSEPSQIKLQSERLIYNRTESINFFYFRPQVYLSMSTTGPVKHSACLGPTGDLSQTSSRVSTLPAWMPPAGSGNCNWFYLIRDPPGERAAPGCGNRASPVRLWPPDPDCAGREGSRGPARVAPPPASGPPAKSSRPPRSGCDEKEQQSEKCFGSVGVVEAGKRGRGGIGPLGGELAGASWLERGGGVRGVRGAAAAAAVAATAASGLSRREAGGTRRGGRRSRQATRENCGRCPSLANFPGRRGGGGRGLERVGGGCRGRWWSPGREEEGRAAEAGGGRLGSPAQGKCDKDSIEKDITQDTNSHFTHGELQDQSIWGNPSDGELIRTQPQSLPQLQTSAQELSEEEIGQIRNGHSSLSNGNGIHHGAKHGSADNRKLSAPVSQKMHRKIQSSLSVNSDISKKNKVNAVFSQKTGSSPEDCCVHCILACLFCEFLTLCNIVLGQASCGICTSEACCCCCGDEMGDDCNCPCDMDCGIMDACCESSDCLEICMECCGICFPS</sequence>
<dbReference type="KEGG" id="csyr:103257428"/>
<reference evidence="4" key="1">
    <citation type="submission" date="2025-08" db="UniProtKB">
        <authorList>
            <consortium name="RefSeq"/>
        </authorList>
    </citation>
    <scope>IDENTIFICATION</scope>
</reference>
<dbReference type="RefSeq" id="XP_021566622.1">
    <property type="nucleotide sequence ID" value="XM_021710947.1"/>
</dbReference>
<accession>A0A3Q0DVM3</accession>
<dbReference type="Pfam" id="PF15316">
    <property type="entry name" value="MDFI"/>
    <property type="match status" value="1"/>
</dbReference>
<feature type="region of interest" description="Disordered" evidence="2">
    <location>
        <begin position="245"/>
        <end position="326"/>
    </location>
</feature>
<feature type="compositionally biased region" description="Polar residues" evidence="2">
    <location>
        <begin position="342"/>
        <end position="354"/>
    </location>
</feature>
<dbReference type="PANTHER" id="PTHR15304">
    <property type="entry name" value="MYOD FAMILY INHIBITOR"/>
    <property type="match status" value="1"/>
</dbReference>
<dbReference type="GO" id="GO:0050434">
    <property type="term" value="P:positive regulation of viral transcription"/>
    <property type="evidence" value="ECO:0007669"/>
    <property type="project" value="TreeGrafter"/>
</dbReference>
<dbReference type="GO" id="GO:0005634">
    <property type="term" value="C:nucleus"/>
    <property type="evidence" value="ECO:0007669"/>
    <property type="project" value="TreeGrafter"/>
</dbReference>
<feature type="compositionally biased region" description="Gly residues" evidence="2">
    <location>
        <begin position="279"/>
        <end position="295"/>
    </location>
</feature>
<dbReference type="GO" id="GO:0005737">
    <property type="term" value="C:cytoplasm"/>
    <property type="evidence" value="ECO:0007669"/>
    <property type="project" value="TreeGrafter"/>
</dbReference>
<dbReference type="OrthoDB" id="8958154at2759"/>
<dbReference type="InterPro" id="IPR026134">
    <property type="entry name" value="MDFI/MDFIC"/>
</dbReference>
<feature type="compositionally biased region" description="Low complexity" evidence="2">
    <location>
        <begin position="166"/>
        <end position="176"/>
    </location>
</feature>
<evidence type="ECO:0000256" key="1">
    <source>
        <dbReference type="ARBA" id="ARBA00025778"/>
    </source>
</evidence>
<dbReference type="STRING" id="1868482.ENSTSYP00000000078"/>
<dbReference type="GO" id="GO:0045892">
    <property type="term" value="P:negative regulation of DNA-templated transcription"/>
    <property type="evidence" value="ECO:0007669"/>
    <property type="project" value="TreeGrafter"/>
</dbReference>
<evidence type="ECO:0000313" key="4">
    <source>
        <dbReference type="RefSeq" id="XP_021566622.1"/>
    </source>
</evidence>
<proteinExistence type="inferred from homology"/>
<organism evidence="3 4">
    <name type="scientific">Carlito syrichta</name>
    <name type="common">Philippine tarsier</name>
    <name type="synonym">Tarsius syrichta</name>
    <dbReference type="NCBI Taxonomy" id="1868482"/>
    <lineage>
        <taxon>Eukaryota</taxon>
        <taxon>Metazoa</taxon>
        <taxon>Chordata</taxon>
        <taxon>Craniata</taxon>
        <taxon>Vertebrata</taxon>
        <taxon>Euteleostomi</taxon>
        <taxon>Mammalia</taxon>
        <taxon>Eutheria</taxon>
        <taxon>Euarchontoglires</taxon>
        <taxon>Primates</taxon>
        <taxon>Haplorrhini</taxon>
        <taxon>Tarsiiformes</taxon>
        <taxon>Tarsiidae</taxon>
        <taxon>Carlito</taxon>
    </lineage>
</organism>